<reference evidence="11" key="1">
    <citation type="submission" date="2016-09" db="EMBL/GenBank/DDBJ databases">
        <authorList>
            <person name="Varghese N."/>
            <person name="Submissions S."/>
        </authorList>
    </citation>
    <scope>NUCLEOTIDE SEQUENCE [LARGE SCALE GENOMIC DNA]</scope>
    <source>
        <strain evidence="11">TNe-862</strain>
    </source>
</reference>
<dbReference type="RefSeq" id="WP_091997503.1">
    <property type="nucleotide sequence ID" value="NZ_FMYQ01000011.1"/>
</dbReference>
<dbReference type="InterPro" id="IPR000515">
    <property type="entry name" value="MetI-like"/>
</dbReference>
<evidence type="ECO:0000256" key="2">
    <source>
        <dbReference type="ARBA" id="ARBA00022448"/>
    </source>
</evidence>
<evidence type="ECO:0000256" key="1">
    <source>
        <dbReference type="ARBA" id="ARBA00004651"/>
    </source>
</evidence>
<name>A0A1G6Q7W9_9BURK</name>
<dbReference type="InterPro" id="IPR035906">
    <property type="entry name" value="MetI-like_sf"/>
</dbReference>
<keyword evidence="2 7" id="KW-0813">Transport</keyword>
<dbReference type="PANTHER" id="PTHR30151">
    <property type="entry name" value="ALKANE SULFONATE ABC TRANSPORTER-RELATED, MEMBRANE SUBUNIT"/>
    <property type="match status" value="1"/>
</dbReference>
<comment type="subcellular location">
    <subcellularLocation>
        <location evidence="1 7">Cell membrane</location>
        <topology evidence="1 7">Multi-pass membrane protein</topology>
    </subcellularLocation>
</comment>
<sequence>MSATLDLTGRRRATAPERAPTAADGRRSPAFRRALRIASIVLFVAAWQLAVHYRLSLRIVTFANVPSPADAIPALWELLHSPKLPMHLAASLTRVLAGFCAAAVSGVGLGLAIGRYRALEDILLPPLEVLRPIPAVAWIPLAILMFPSSELSMMFITFIGALFPILLNTIHGVEAVDPRLVATARGLGTGTLSLYTEVVLPGAAPSIFTGLSIGMGTAWFCLVTAEMIAGQYGIGYFTWESYTLQNYADIVVGMALIGVLGMGSSLLVKRIGTALTPWYRLRGARQ</sequence>
<feature type="transmembrane region" description="Helical" evidence="7">
    <location>
        <begin position="250"/>
        <end position="268"/>
    </location>
</feature>
<dbReference type="PANTHER" id="PTHR30151:SF0">
    <property type="entry name" value="ABC TRANSPORTER PERMEASE PROTEIN MJ0413-RELATED"/>
    <property type="match status" value="1"/>
</dbReference>
<keyword evidence="4 7" id="KW-0812">Transmembrane</keyword>
<protein>
    <submittedName>
        <fullName evidence="10">NitT/TauT family transport system permease protein</fullName>
    </submittedName>
</protein>
<evidence type="ECO:0000313" key="11">
    <source>
        <dbReference type="Proteomes" id="UP000198908"/>
    </source>
</evidence>
<dbReference type="Pfam" id="PF00528">
    <property type="entry name" value="BPD_transp_1"/>
    <property type="match status" value="1"/>
</dbReference>
<keyword evidence="6 7" id="KW-0472">Membrane</keyword>
<dbReference type="AlphaFoldDB" id="A0A1G6Q7W9"/>
<feature type="transmembrane region" description="Helical" evidence="7">
    <location>
        <begin position="95"/>
        <end position="116"/>
    </location>
</feature>
<feature type="region of interest" description="Disordered" evidence="8">
    <location>
        <begin position="1"/>
        <end position="25"/>
    </location>
</feature>
<dbReference type="SUPFAM" id="SSF161098">
    <property type="entry name" value="MetI-like"/>
    <property type="match status" value="1"/>
</dbReference>
<evidence type="ECO:0000256" key="4">
    <source>
        <dbReference type="ARBA" id="ARBA00022692"/>
    </source>
</evidence>
<evidence type="ECO:0000256" key="5">
    <source>
        <dbReference type="ARBA" id="ARBA00022989"/>
    </source>
</evidence>
<comment type="similarity">
    <text evidence="7">Belongs to the binding-protein-dependent transport system permease family.</text>
</comment>
<organism evidence="10 11">
    <name type="scientific">Paraburkholderia lycopersici</name>
    <dbReference type="NCBI Taxonomy" id="416944"/>
    <lineage>
        <taxon>Bacteria</taxon>
        <taxon>Pseudomonadati</taxon>
        <taxon>Pseudomonadota</taxon>
        <taxon>Betaproteobacteria</taxon>
        <taxon>Burkholderiales</taxon>
        <taxon>Burkholderiaceae</taxon>
        <taxon>Paraburkholderia</taxon>
    </lineage>
</organism>
<dbReference type="EMBL" id="FMYQ01000011">
    <property type="protein sequence ID" value="SDC88612.1"/>
    <property type="molecule type" value="Genomic_DNA"/>
</dbReference>
<evidence type="ECO:0000256" key="3">
    <source>
        <dbReference type="ARBA" id="ARBA00022475"/>
    </source>
</evidence>
<keyword evidence="5 7" id="KW-1133">Transmembrane helix</keyword>
<evidence type="ECO:0000313" key="10">
    <source>
        <dbReference type="EMBL" id="SDC88612.1"/>
    </source>
</evidence>
<feature type="domain" description="ABC transmembrane type-1" evidence="9">
    <location>
        <begin position="88"/>
        <end position="268"/>
    </location>
</feature>
<keyword evidence="11" id="KW-1185">Reference proteome</keyword>
<proteinExistence type="inferred from homology"/>
<feature type="transmembrane region" description="Helical" evidence="7">
    <location>
        <begin position="152"/>
        <end position="170"/>
    </location>
</feature>
<accession>A0A1G6Q7W9</accession>
<feature type="transmembrane region" description="Helical" evidence="7">
    <location>
        <begin position="128"/>
        <end position="146"/>
    </location>
</feature>
<feature type="transmembrane region" description="Helical" evidence="7">
    <location>
        <begin position="34"/>
        <end position="53"/>
    </location>
</feature>
<dbReference type="Proteomes" id="UP000198908">
    <property type="component" value="Unassembled WGS sequence"/>
</dbReference>
<dbReference type="FunFam" id="1.10.3720.10:FF:000003">
    <property type="entry name" value="Aliphatic sulfonate ABC transporter permease"/>
    <property type="match status" value="1"/>
</dbReference>
<evidence type="ECO:0000259" key="9">
    <source>
        <dbReference type="PROSITE" id="PS50928"/>
    </source>
</evidence>
<dbReference type="STRING" id="416944.SAMN05421548_111124"/>
<evidence type="ECO:0000256" key="7">
    <source>
        <dbReference type="RuleBase" id="RU363032"/>
    </source>
</evidence>
<gene>
    <name evidence="10" type="ORF">SAMN05421548_111124</name>
</gene>
<dbReference type="Gene3D" id="1.10.3720.10">
    <property type="entry name" value="MetI-like"/>
    <property type="match status" value="1"/>
</dbReference>
<dbReference type="GO" id="GO:0042918">
    <property type="term" value="P:alkanesulfonate transmembrane transport"/>
    <property type="evidence" value="ECO:0007669"/>
    <property type="project" value="UniProtKB-ARBA"/>
</dbReference>
<feature type="transmembrane region" description="Helical" evidence="7">
    <location>
        <begin position="217"/>
        <end position="238"/>
    </location>
</feature>
<evidence type="ECO:0000256" key="8">
    <source>
        <dbReference type="SAM" id="MobiDB-lite"/>
    </source>
</evidence>
<dbReference type="GO" id="GO:0005886">
    <property type="term" value="C:plasma membrane"/>
    <property type="evidence" value="ECO:0007669"/>
    <property type="project" value="UniProtKB-SubCell"/>
</dbReference>
<keyword evidence="3" id="KW-1003">Cell membrane</keyword>
<dbReference type="PROSITE" id="PS50928">
    <property type="entry name" value="ABC_TM1"/>
    <property type="match status" value="1"/>
</dbReference>
<evidence type="ECO:0000256" key="6">
    <source>
        <dbReference type="ARBA" id="ARBA00023136"/>
    </source>
</evidence>
<dbReference type="OrthoDB" id="8138334at2"/>